<protein>
    <submittedName>
        <fullName evidence="1">Uncharacterized protein</fullName>
    </submittedName>
</protein>
<proteinExistence type="predicted"/>
<evidence type="ECO:0000313" key="2">
    <source>
        <dbReference type="Proteomes" id="UP000887116"/>
    </source>
</evidence>
<evidence type="ECO:0000313" key="1">
    <source>
        <dbReference type="EMBL" id="GFQ80764.1"/>
    </source>
</evidence>
<organism evidence="1 2">
    <name type="scientific">Trichonephila clavata</name>
    <name type="common">Joro spider</name>
    <name type="synonym">Nephila clavata</name>
    <dbReference type="NCBI Taxonomy" id="2740835"/>
    <lineage>
        <taxon>Eukaryota</taxon>
        <taxon>Metazoa</taxon>
        <taxon>Ecdysozoa</taxon>
        <taxon>Arthropoda</taxon>
        <taxon>Chelicerata</taxon>
        <taxon>Arachnida</taxon>
        <taxon>Araneae</taxon>
        <taxon>Araneomorphae</taxon>
        <taxon>Entelegynae</taxon>
        <taxon>Araneoidea</taxon>
        <taxon>Nephilidae</taxon>
        <taxon>Trichonephila</taxon>
    </lineage>
</organism>
<gene>
    <name evidence="1" type="ORF">TNCT_482321</name>
</gene>
<dbReference type="Proteomes" id="UP000887116">
    <property type="component" value="Unassembled WGS sequence"/>
</dbReference>
<accession>A0A8X6KPT4</accession>
<name>A0A8X6KPT4_TRICU</name>
<keyword evidence="2" id="KW-1185">Reference proteome</keyword>
<dbReference type="AlphaFoldDB" id="A0A8X6KPT4"/>
<reference evidence="1" key="1">
    <citation type="submission" date="2020-07" db="EMBL/GenBank/DDBJ databases">
        <title>Multicomponent nature underlies the extraordinary mechanical properties of spider dragline silk.</title>
        <authorList>
            <person name="Kono N."/>
            <person name="Nakamura H."/>
            <person name="Mori M."/>
            <person name="Yoshida Y."/>
            <person name="Ohtoshi R."/>
            <person name="Malay A.D."/>
            <person name="Moran D.A.P."/>
            <person name="Tomita M."/>
            <person name="Numata K."/>
            <person name="Arakawa K."/>
        </authorList>
    </citation>
    <scope>NUCLEOTIDE SEQUENCE</scope>
</reference>
<comment type="caution">
    <text evidence="1">The sequence shown here is derived from an EMBL/GenBank/DDBJ whole genome shotgun (WGS) entry which is preliminary data.</text>
</comment>
<dbReference type="EMBL" id="BMAO01022270">
    <property type="protein sequence ID" value="GFQ80764.1"/>
    <property type="molecule type" value="Genomic_DNA"/>
</dbReference>
<sequence>MRQRTLEMLLKACDDEVMKETPAFMRHKDFRKGLDSVNNYGRSGNSSKTKRTNRCKMCDIFWRTMKYLDDCRVV</sequence>